<name>A0A448WUT6_9PLAT</name>
<comment type="caution">
    <text evidence="1">The sequence shown here is derived from an EMBL/GenBank/DDBJ whole genome shotgun (WGS) entry which is preliminary data.</text>
</comment>
<proteinExistence type="predicted"/>
<evidence type="ECO:0000313" key="1">
    <source>
        <dbReference type="EMBL" id="VEL20758.1"/>
    </source>
</evidence>
<dbReference type="EMBL" id="CAAALY010047874">
    <property type="protein sequence ID" value="VEL20758.1"/>
    <property type="molecule type" value="Genomic_DNA"/>
</dbReference>
<sequence>MLTLYFGSLASRTSSSCLNAENVTLSCVETVVETADSLDNSGRLCDVVKVNSCQGMPVSSALARYSRRSLQGRHASGTIVRLSLSLSECMSADESAHRLFS</sequence>
<gene>
    <name evidence="1" type="ORF">PXEA_LOCUS14198</name>
</gene>
<dbReference type="Proteomes" id="UP000784294">
    <property type="component" value="Unassembled WGS sequence"/>
</dbReference>
<organism evidence="1 2">
    <name type="scientific">Protopolystoma xenopodis</name>
    <dbReference type="NCBI Taxonomy" id="117903"/>
    <lineage>
        <taxon>Eukaryota</taxon>
        <taxon>Metazoa</taxon>
        <taxon>Spiralia</taxon>
        <taxon>Lophotrochozoa</taxon>
        <taxon>Platyhelminthes</taxon>
        <taxon>Monogenea</taxon>
        <taxon>Polyopisthocotylea</taxon>
        <taxon>Polystomatidea</taxon>
        <taxon>Polystomatidae</taxon>
        <taxon>Protopolystoma</taxon>
    </lineage>
</organism>
<protein>
    <submittedName>
        <fullName evidence="1">Uncharacterized protein</fullName>
    </submittedName>
</protein>
<keyword evidence="2" id="KW-1185">Reference proteome</keyword>
<accession>A0A448WUT6</accession>
<evidence type="ECO:0000313" key="2">
    <source>
        <dbReference type="Proteomes" id="UP000784294"/>
    </source>
</evidence>
<reference evidence="1" key="1">
    <citation type="submission" date="2018-11" db="EMBL/GenBank/DDBJ databases">
        <authorList>
            <consortium name="Pathogen Informatics"/>
        </authorList>
    </citation>
    <scope>NUCLEOTIDE SEQUENCE</scope>
</reference>
<dbReference type="AlphaFoldDB" id="A0A448WUT6"/>